<dbReference type="Proteomes" id="UP000765509">
    <property type="component" value="Unassembled WGS sequence"/>
</dbReference>
<keyword evidence="2" id="KW-0472">Membrane</keyword>
<accession>A0A9Q3IT15</accession>
<name>A0A9Q3IT15_9BASI</name>
<feature type="region of interest" description="Disordered" evidence="1">
    <location>
        <begin position="526"/>
        <end position="551"/>
    </location>
</feature>
<dbReference type="AlphaFoldDB" id="A0A9Q3IT15"/>
<feature type="transmembrane region" description="Helical" evidence="2">
    <location>
        <begin position="5"/>
        <end position="25"/>
    </location>
</feature>
<feature type="region of interest" description="Disordered" evidence="1">
    <location>
        <begin position="422"/>
        <end position="469"/>
    </location>
</feature>
<evidence type="ECO:0000256" key="2">
    <source>
        <dbReference type="SAM" id="Phobius"/>
    </source>
</evidence>
<proteinExistence type="predicted"/>
<keyword evidence="2" id="KW-1133">Transmembrane helix</keyword>
<feature type="region of interest" description="Disordered" evidence="1">
    <location>
        <begin position="256"/>
        <end position="386"/>
    </location>
</feature>
<feature type="region of interest" description="Disordered" evidence="1">
    <location>
        <begin position="486"/>
        <end position="506"/>
    </location>
</feature>
<protein>
    <submittedName>
        <fullName evidence="3">Uncharacterized protein</fullName>
    </submittedName>
</protein>
<evidence type="ECO:0000313" key="3">
    <source>
        <dbReference type="EMBL" id="MBW0549600.1"/>
    </source>
</evidence>
<organism evidence="3 4">
    <name type="scientific">Austropuccinia psidii MF-1</name>
    <dbReference type="NCBI Taxonomy" id="1389203"/>
    <lineage>
        <taxon>Eukaryota</taxon>
        <taxon>Fungi</taxon>
        <taxon>Dikarya</taxon>
        <taxon>Basidiomycota</taxon>
        <taxon>Pucciniomycotina</taxon>
        <taxon>Pucciniomycetes</taxon>
        <taxon>Pucciniales</taxon>
        <taxon>Sphaerophragmiaceae</taxon>
        <taxon>Austropuccinia</taxon>
    </lineage>
</organism>
<gene>
    <name evidence="3" type="ORF">O181_089315</name>
</gene>
<reference evidence="3" key="1">
    <citation type="submission" date="2021-03" db="EMBL/GenBank/DDBJ databases">
        <title>Draft genome sequence of rust myrtle Austropuccinia psidii MF-1, a brazilian biotype.</title>
        <authorList>
            <person name="Quecine M.C."/>
            <person name="Pachon D.M.R."/>
            <person name="Bonatelli M.L."/>
            <person name="Correr F.H."/>
            <person name="Franceschini L.M."/>
            <person name="Leite T.F."/>
            <person name="Margarido G.R.A."/>
            <person name="Almeida C.A."/>
            <person name="Ferrarezi J.A."/>
            <person name="Labate C.A."/>
        </authorList>
    </citation>
    <scope>NUCLEOTIDE SEQUENCE</scope>
    <source>
        <strain evidence="3">MF-1</strain>
    </source>
</reference>
<feature type="region of interest" description="Disordered" evidence="1">
    <location>
        <begin position="147"/>
        <end position="166"/>
    </location>
</feature>
<comment type="caution">
    <text evidence="3">The sequence shown here is derived from an EMBL/GenBank/DDBJ whole genome shotgun (WGS) entry which is preliminary data.</text>
</comment>
<keyword evidence="4" id="KW-1185">Reference proteome</keyword>
<dbReference type="EMBL" id="AVOT02054952">
    <property type="protein sequence ID" value="MBW0549600.1"/>
    <property type="molecule type" value="Genomic_DNA"/>
</dbReference>
<feature type="compositionally biased region" description="Basic and acidic residues" evidence="1">
    <location>
        <begin position="456"/>
        <end position="467"/>
    </location>
</feature>
<feature type="compositionally biased region" description="Low complexity" evidence="1">
    <location>
        <begin position="486"/>
        <end position="497"/>
    </location>
</feature>
<feature type="compositionally biased region" description="Basic residues" evidence="1">
    <location>
        <begin position="359"/>
        <end position="368"/>
    </location>
</feature>
<dbReference type="OrthoDB" id="434647at2759"/>
<evidence type="ECO:0000313" key="4">
    <source>
        <dbReference type="Proteomes" id="UP000765509"/>
    </source>
</evidence>
<evidence type="ECO:0000256" key="1">
    <source>
        <dbReference type="SAM" id="MobiDB-lite"/>
    </source>
</evidence>
<feature type="compositionally biased region" description="Low complexity" evidence="1">
    <location>
        <begin position="148"/>
        <end position="166"/>
    </location>
</feature>
<keyword evidence="2" id="KW-0812">Transmembrane</keyword>
<feature type="compositionally biased region" description="Polar residues" evidence="1">
    <location>
        <begin position="290"/>
        <end position="311"/>
    </location>
</feature>
<sequence>MLKVYLVWVLWSYLKLFLDWIAWAIPFYDEFHFLFLVWLIVFGPWAADVVFRHAVKRVAAPYEHSFDLILGTTHDTLQVIMFLITSGPKYLNLKWQKWKAWQFNKSLFAARSNAPPTRLPSLNRNLSQLHSRASSINIHPDLRVQAESQTINSSSQSSSHITRSINSTMPIPSSFNSLIVPRRKPTLSRKLSASYKRSVSNSRPKAFLEDRELYFGQTMPSNRLGLSQRTLRLPPFQSTSHFNFSNQTNSSQIENAAQSNQTNQTNQTTDHIPNPSLGSNQSIIIHDQRSSSIHETSLNLQVNPSTQLNTMNRKRTRNPDDDEIIKPERKAKKITRADDSLPNSSKPAAKSRSINQTKTKTKPIKQKPRSTESSRDSENEFDSKSSISISSLPSLEFLPGGVQIKKSKEKSTWRLSSNAALPLPDQAFSPSQVPAPKVRRRLHNPDEPLPLPMILDPKDETSRDARKSSKALKTISEVLSAQQSVRPLPSRVLSSSSQASKSRDVNRGVSLLSSKTIAKMQKVTKDKISGDHHHEHLTKKKGLNSKTRTSGRVGLVKKQEIIKSENIGLGSGSETLIKKEH</sequence>
<feature type="compositionally biased region" description="Low complexity" evidence="1">
    <location>
        <begin position="256"/>
        <end position="269"/>
    </location>
</feature>
<feature type="compositionally biased region" description="Basic and acidic residues" evidence="1">
    <location>
        <begin position="369"/>
        <end position="383"/>
    </location>
</feature>